<evidence type="ECO:0000313" key="2">
    <source>
        <dbReference type="EMBL" id="BDI20661.1"/>
    </source>
</evidence>
<accession>A0ABN6QBV1</accession>
<keyword evidence="3" id="KW-1185">Reference proteome</keyword>
<keyword evidence="2" id="KW-0614">Plasmid</keyword>
<dbReference type="Pfam" id="PF00805">
    <property type="entry name" value="Pentapeptide"/>
    <property type="match status" value="5"/>
</dbReference>
<protein>
    <recommendedName>
        <fullName evidence="4">Pentapeptide repeat-containing protein</fullName>
    </recommendedName>
</protein>
<geneLocation type="plasmid" evidence="2 3">
    <name>pANSO36A</name>
</geneLocation>
<proteinExistence type="predicted"/>
<evidence type="ECO:0000256" key="1">
    <source>
        <dbReference type="ARBA" id="ARBA00022737"/>
    </source>
</evidence>
<dbReference type="InterPro" id="IPR001646">
    <property type="entry name" value="5peptide_repeat"/>
</dbReference>
<name>A0ABN6QBV1_NOSCO</name>
<evidence type="ECO:0000313" key="3">
    <source>
        <dbReference type="Proteomes" id="UP001055453"/>
    </source>
</evidence>
<dbReference type="SUPFAM" id="SSF141571">
    <property type="entry name" value="Pentapeptide repeat-like"/>
    <property type="match status" value="2"/>
</dbReference>
<evidence type="ECO:0008006" key="4">
    <source>
        <dbReference type="Google" id="ProtNLM"/>
    </source>
</evidence>
<dbReference type="PANTHER" id="PTHR47485:SF1">
    <property type="entry name" value="THYLAKOID LUMENAL 17.4 KDA PROTEIN, CHLOROPLASTIC"/>
    <property type="match status" value="1"/>
</dbReference>
<dbReference type="RefSeq" id="WP_251960575.1">
    <property type="nucleotide sequence ID" value="NZ_AP025733.1"/>
</dbReference>
<sequence length="411" mass="45280">MANEEHLAILEQGVEVWNEWRRKYPRIIPNLTSAYLRGANLSEANLRKANLMGAVFNEFEILPIANLSKSDLRGANLRGVVFGGADLREADLRKADLSGIDLTGANLSNFGFDDGVKLRGADLRGANLEKANLSKLDLSEFDLSGANLRGTKLKGTRFKGANPTGTKLKGTNLSELDLSRFDLSELDFSRANFKGSNLSRVQALETNFAKATFTGACIEDWNINSATNLEGVICAYIYLKEGQQERRPSSGDFAPGEFTKLFKKSLETVDLIFRNGIDWDAFAYSFKKVEVENQGAQLDVQSIEKKGDGILVIRVTVFPDADKAKIHSEFIQGYEFAAKALEAQYQARLEDKDKVINQLFSSINQLNKQLAETSGKVSIYYQPNSQFAGGIVDANNVDADQIGGNIHNNNA</sequence>
<dbReference type="EMBL" id="AP025733">
    <property type="protein sequence ID" value="BDI20661.1"/>
    <property type="molecule type" value="Genomic_DNA"/>
</dbReference>
<reference evidence="2" key="1">
    <citation type="submission" date="2022-04" db="EMBL/GenBank/DDBJ databases">
        <title>Complete genome sequence of a cyanobacterium, Nostoc sp. SO-36, isolated in Antarctica.</title>
        <authorList>
            <person name="Kanesaki Y."/>
            <person name="Effendi D."/>
            <person name="Sakamoto T."/>
            <person name="Ohtani S."/>
            <person name="Awai K."/>
        </authorList>
    </citation>
    <scope>NUCLEOTIDE SEQUENCE</scope>
    <source>
        <strain evidence="2">SO-36</strain>
        <plasmid evidence="2">pANSO36A</plasmid>
    </source>
</reference>
<keyword evidence="1" id="KW-0677">Repeat</keyword>
<organism evidence="2 3">
    <name type="scientific">Nostoc cf. commune SO-36</name>
    <dbReference type="NCBI Taxonomy" id="449208"/>
    <lineage>
        <taxon>Bacteria</taxon>
        <taxon>Bacillati</taxon>
        <taxon>Cyanobacteriota</taxon>
        <taxon>Cyanophyceae</taxon>
        <taxon>Nostocales</taxon>
        <taxon>Nostocaceae</taxon>
        <taxon>Nostoc</taxon>
    </lineage>
</organism>
<dbReference type="Gene3D" id="2.160.20.80">
    <property type="entry name" value="E3 ubiquitin-protein ligase SopA"/>
    <property type="match status" value="2"/>
</dbReference>
<gene>
    <name evidence="2" type="ORF">ANSO36C_64630</name>
</gene>
<dbReference type="Proteomes" id="UP001055453">
    <property type="component" value="Plasmid pANSO36A"/>
</dbReference>
<dbReference type="PANTHER" id="PTHR47485">
    <property type="entry name" value="THYLAKOID LUMENAL 17.4 KDA PROTEIN, CHLOROPLASTIC"/>
    <property type="match status" value="1"/>
</dbReference>